<feature type="non-terminal residue" evidence="2">
    <location>
        <position position="169"/>
    </location>
</feature>
<comment type="caution">
    <text evidence="2">The sequence shown here is derived from an EMBL/GenBank/DDBJ whole genome shotgun (WGS) entry which is preliminary data.</text>
</comment>
<dbReference type="InterPro" id="IPR009100">
    <property type="entry name" value="AcylCoA_DH/oxidase_NM_dom_sf"/>
</dbReference>
<organism evidence="2">
    <name type="scientific">mine drainage metagenome</name>
    <dbReference type="NCBI Taxonomy" id="410659"/>
    <lineage>
        <taxon>unclassified sequences</taxon>
        <taxon>metagenomes</taxon>
        <taxon>ecological metagenomes</taxon>
    </lineage>
</organism>
<dbReference type="Gene3D" id="1.10.540.10">
    <property type="entry name" value="Acyl-CoA dehydrogenase/oxidase, N-terminal domain"/>
    <property type="match status" value="1"/>
</dbReference>
<dbReference type="Gene3D" id="2.40.110.10">
    <property type="entry name" value="Butyryl-CoA Dehydrogenase, subunit A, domain 2"/>
    <property type="match status" value="1"/>
</dbReference>
<dbReference type="AlphaFoldDB" id="T1A0K3"/>
<name>T1A0K3_9ZZZZ</name>
<gene>
    <name evidence="2" type="ORF">B2A_12739</name>
</gene>
<dbReference type="PANTHER" id="PTHR43831">
    <property type="entry name" value="ISOBUTYRYL-COA DEHYDROGENASE"/>
    <property type="match status" value="1"/>
</dbReference>
<evidence type="ECO:0000259" key="1">
    <source>
        <dbReference type="Pfam" id="PF02770"/>
    </source>
</evidence>
<dbReference type="GO" id="GO:0016627">
    <property type="term" value="F:oxidoreductase activity, acting on the CH-CH group of donors"/>
    <property type="evidence" value="ECO:0007669"/>
    <property type="project" value="InterPro"/>
</dbReference>
<evidence type="ECO:0000313" key="2">
    <source>
        <dbReference type="EMBL" id="EQD34589.1"/>
    </source>
</evidence>
<reference evidence="2" key="1">
    <citation type="submission" date="2013-08" db="EMBL/GenBank/DDBJ databases">
        <authorList>
            <person name="Mendez C."/>
            <person name="Richter M."/>
            <person name="Ferrer M."/>
            <person name="Sanchez J."/>
        </authorList>
    </citation>
    <scope>NUCLEOTIDE SEQUENCE</scope>
</reference>
<protein>
    <submittedName>
        <fullName evidence="2">Acyl-CoA dehydrogenase domain-containing protein</fullName>
    </submittedName>
</protein>
<feature type="non-terminal residue" evidence="2">
    <location>
        <position position="1"/>
    </location>
</feature>
<feature type="domain" description="Acyl-CoA oxidase/dehydrogenase middle" evidence="1">
    <location>
        <begin position="68"/>
        <end position="147"/>
    </location>
</feature>
<dbReference type="InterPro" id="IPR052547">
    <property type="entry name" value="Mito_Isobutyryl-CoADH"/>
</dbReference>
<dbReference type="InterPro" id="IPR046373">
    <property type="entry name" value="Acyl-CoA_Oxase/DH_mid-dom_sf"/>
</dbReference>
<dbReference type="InterPro" id="IPR006091">
    <property type="entry name" value="Acyl-CoA_Oxase/DH_mid-dom"/>
</dbReference>
<dbReference type="GO" id="GO:0050660">
    <property type="term" value="F:flavin adenine dinucleotide binding"/>
    <property type="evidence" value="ECO:0007669"/>
    <property type="project" value="InterPro"/>
</dbReference>
<proteinExistence type="predicted"/>
<dbReference type="PANTHER" id="PTHR43831:SF1">
    <property type="entry name" value="ISOBUTYRYL-COA DEHYDROGENASE, MITOCHONDRIAL"/>
    <property type="match status" value="1"/>
</dbReference>
<reference evidence="2" key="2">
    <citation type="journal article" date="2014" name="ISME J.">
        <title>Microbial stratification in low pH oxic and suboxic macroscopic growths along an acid mine drainage.</title>
        <authorList>
            <person name="Mendez-Garcia C."/>
            <person name="Mesa V."/>
            <person name="Sprenger R.R."/>
            <person name="Richter M."/>
            <person name="Diez M.S."/>
            <person name="Solano J."/>
            <person name="Bargiela R."/>
            <person name="Golyshina O.V."/>
            <person name="Manteca A."/>
            <person name="Ramos J.L."/>
            <person name="Gallego J.R."/>
            <person name="Llorente I."/>
            <person name="Martins Dos Santos V.A."/>
            <person name="Jensen O.N."/>
            <person name="Pelaez A.I."/>
            <person name="Sanchez J."/>
            <person name="Ferrer M."/>
        </authorList>
    </citation>
    <scope>NUCLEOTIDE SEQUENCE</scope>
</reference>
<dbReference type="InterPro" id="IPR037069">
    <property type="entry name" value="AcylCoA_DH/ox_N_sf"/>
</dbReference>
<sequence>ADRGGRGRPAGDAGRLLYRLAYRAGTAFAKLALQPEFCSVLLDHGTDPLGAAWGRPLLEGRRLVGNHLTEPGSGADAQALRTSARREGDEYVLDGTKSEAAFAADADAAIVYARVGEAPGGITAFLVPQDRPGVVRRIAPVDLGERWQRRGTVEYRAVRVPVGYRLGEE</sequence>
<dbReference type="EMBL" id="AUZZ01009187">
    <property type="protein sequence ID" value="EQD34589.1"/>
    <property type="molecule type" value="Genomic_DNA"/>
</dbReference>
<dbReference type="Pfam" id="PF02770">
    <property type="entry name" value="Acyl-CoA_dh_M"/>
    <property type="match status" value="1"/>
</dbReference>
<accession>T1A0K3</accession>
<dbReference type="SUPFAM" id="SSF56645">
    <property type="entry name" value="Acyl-CoA dehydrogenase NM domain-like"/>
    <property type="match status" value="1"/>
</dbReference>